<dbReference type="EMBL" id="CP014671">
    <property type="protein sequence ID" value="ANX05652.1"/>
    <property type="molecule type" value="Genomic_DNA"/>
</dbReference>
<dbReference type="InterPro" id="IPR001179">
    <property type="entry name" value="PPIase_FKBP_dom"/>
</dbReference>
<dbReference type="PROSITE" id="PS50059">
    <property type="entry name" value="FKBP_PPIASE"/>
    <property type="match status" value="1"/>
</dbReference>
<dbReference type="FunFam" id="3.10.50.40:FF:000006">
    <property type="entry name" value="Peptidyl-prolyl cis-trans isomerase"/>
    <property type="match status" value="1"/>
</dbReference>
<dbReference type="GO" id="GO:0003755">
    <property type="term" value="F:peptidyl-prolyl cis-trans isomerase activity"/>
    <property type="evidence" value="ECO:0007669"/>
    <property type="project" value="UniProtKB-UniRule"/>
</dbReference>
<organism evidence="8 9">
    <name type="scientific">Immundisolibacter cernigliae</name>
    <dbReference type="NCBI Taxonomy" id="1810504"/>
    <lineage>
        <taxon>Bacteria</taxon>
        <taxon>Pseudomonadati</taxon>
        <taxon>Pseudomonadota</taxon>
        <taxon>Gammaproteobacteria</taxon>
        <taxon>Immundisolibacterales</taxon>
        <taxon>Immundisolibacteraceae</taxon>
        <taxon>Immundisolibacter</taxon>
    </lineage>
</organism>
<keyword evidence="3 5" id="KW-0697">Rotamase</keyword>
<dbReference type="InterPro" id="IPR046357">
    <property type="entry name" value="PPIase_dom_sf"/>
</dbReference>
<dbReference type="Gene3D" id="1.10.287.460">
    <property type="entry name" value="Peptidyl-prolyl cis-trans isomerase, FKBP-type, N-terminal domain"/>
    <property type="match status" value="1"/>
</dbReference>
<name>A0A1B1YY19_9GAMM</name>
<evidence type="ECO:0000256" key="5">
    <source>
        <dbReference type="PROSITE-ProRule" id="PRU00277"/>
    </source>
</evidence>
<sequence>MTTDEQKAAYAIGYQFGANAKRDGLPLDPAAAADGLKDALAGAKPAAEPAALQAALDKLRTDMEGKAKAAGDKNAKDGSAFRADYAKTKGVKKTETGLLYQVLTEGKGAKPKATDTVKVHYRGTLPDGTEFDSSYKRSEPATFQVNQIIPGWQEALVLMPKGSKWKIVLPPELAYGAQGAGRAIGPNQTLVFEIELLDIAAAAPK</sequence>
<evidence type="ECO:0000259" key="7">
    <source>
        <dbReference type="PROSITE" id="PS50059"/>
    </source>
</evidence>
<dbReference type="KEGG" id="gbi:PG2T_14275"/>
<accession>A0A1B1YY19</accession>
<keyword evidence="9" id="KW-1185">Reference proteome</keyword>
<dbReference type="FunCoup" id="A0A1B1YY19">
    <property type="interactions" value="400"/>
</dbReference>
<dbReference type="Proteomes" id="UP000092952">
    <property type="component" value="Chromosome"/>
</dbReference>
<dbReference type="Gene3D" id="3.10.50.40">
    <property type="match status" value="1"/>
</dbReference>
<gene>
    <name evidence="8" type="ORF">PG2T_14275</name>
</gene>
<comment type="similarity">
    <text evidence="2 6">Belongs to the FKBP-type PPIase family.</text>
</comment>
<dbReference type="Pfam" id="PF00254">
    <property type="entry name" value="FKBP_C"/>
    <property type="match status" value="1"/>
</dbReference>
<dbReference type="PANTHER" id="PTHR43811">
    <property type="entry name" value="FKBP-TYPE PEPTIDYL-PROLYL CIS-TRANS ISOMERASE FKPA"/>
    <property type="match status" value="1"/>
</dbReference>
<reference evidence="9" key="1">
    <citation type="submission" date="2016-03" db="EMBL/GenBank/DDBJ databases">
        <title>Complete genome sequence of Solimmundus cernigliae, representing a novel lineage of polycyclic aromatic hydrocarbon degraders within the Gammaproteobacteria.</title>
        <authorList>
            <person name="Singleton D.R."/>
            <person name="Dickey A.N."/>
            <person name="Scholl E.H."/>
            <person name="Wright F.A."/>
            <person name="Aitken M.D."/>
        </authorList>
    </citation>
    <scope>NUCLEOTIDE SEQUENCE [LARGE SCALE GENOMIC DNA]</scope>
    <source>
        <strain evidence="9">TR3.2</strain>
    </source>
</reference>
<dbReference type="AlphaFoldDB" id="A0A1B1YY19"/>
<comment type="catalytic activity">
    <reaction evidence="1 5 6">
        <text>[protein]-peptidylproline (omega=180) = [protein]-peptidylproline (omega=0)</text>
        <dbReference type="Rhea" id="RHEA:16237"/>
        <dbReference type="Rhea" id="RHEA-COMP:10747"/>
        <dbReference type="Rhea" id="RHEA-COMP:10748"/>
        <dbReference type="ChEBI" id="CHEBI:83833"/>
        <dbReference type="ChEBI" id="CHEBI:83834"/>
        <dbReference type="EC" id="5.2.1.8"/>
    </reaction>
</comment>
<evidence type="ECO:0000256" key="1">
    <source>
        <dbReference type="ARBA" id="ARBA00000971"/>
    </source>
</evidence>
<evidence type="ECO:0000313" key="8">
    <source>
        <dbReference type="EMBL" id="ANX05652.1"/>
    </source>
</evidence>
<evidence type="ECO:0000256" key="3">
    <source>
        <dbReference type="ARBA" id="ARBA00023110"/>
    </source>
</evidence>
<dbReference type="EC" id="5.2.1.8" evidence="6"/>
<dbReference type="SUPFAM" id="SSF54534">
    <property type="entry name" value="FKBP-like"/>
    <property type="match status" value="1"/>
</dbReference>
<evidence type="ECO:0000256" key="4">
    <source>
        <dbReference type="ARBA" id="ARBA00023235"/>
    </source>
</evidence>
<protein>
    <recommendedName>
        <fullName evidence="6">Peptidyl-prolyl cis-trans isomerase</fullName>
        <ecNumber evidence="6">5.2.1.8</ecNumber>
    </recommendedName>
</protein>
<feature type="domain" description="PPIase FKBP-type" evidence="7">
    <location>
        <begin position="114"/>
        <end position="200"/>
    </location>
</feature>
<dbReference type="InParanoid" id="A0A1B1YY19"/>
<evidence type="ECO:0000256" key="6">
    <source>
        <dbReference type="RuleBase" id="RU003915"/>
    </source>
</evidence>
<dbReference type="InterPro" id="IPR000774">
    <property type="entry name" value="PPIase_FKBP_N"/>
</dbReference>
<dbReference type="InterPro" id="IPR036944">
    <property type="entry name" value="PPIase_FKBP_N_sf"/>
</dbReference>
<keyword evidence="4 5" id="KW-0413">Isomerase</keyword>
<dbReference type="Pfam" id="PF01346">
    <property type="entry name" value="FKBP_N"/>
    <property type="match status" value="1"/>
</dbReference>
<dbReference type="GO" id="GO:0006457">
    <property type="term" value="P:protein folding"/>
    <property type="evidence" value="ECO:0007669"/>
    <property type="project" value="InterPro"/>
</dbReference>
<evidence type="ECO:0000313" key="9">
    <source>
        <dbReference type="Proteomes" id="UP000092952"/>
    </source>
</evidence>
<dbReference type="OrthoDB" id="9814548at2"/>
<proteinExistence type="inferred from homology"/>
<dbReference type="STRING" id="1810504.PG2T_14275"/>
<evidence type="ECO:0000256" key="2">
    <source>
        <dbReference type="ARBA" id="ARBA00006577"/>
    </source>
</evidence>
<dbReference type="PANTHER" id="PTHR43811:SF19">
    <property type="entry name" value="39 KDA FK506-BINDING NUCLEAR PROTEIN"/>
    <property type="match status" value="1"/>
</dbReference>